<sequence length="151" mass="17508">MLTRISEVTAMSTEENKRVVRTFVEVCQNGHDLAFAEEIFHPDFINHYAPEGRPASPGEGPVEHFQRFYGMLLEAFPDATMQIDEQIAERDLVATRKTLRGTHRGELWGLPPSGNRVEWEFIDIFRVKDGKLVEHWTHMDFEELRSQLRPA</sequence>
<dbReference type="GO" id="GO:0030638">
    <property type="term" value="P:polyketide metabolic process"/>
    <property type="evidence" value="ECO:0007669"/>
    <property type="project" value="InterPro"/>
</dbReference>
<evidence type="ECO:0000313" key="2">
    <source>
        <dbReference type="Proteomes" id="UP000199086"/>
    </source>
</evidence>
<dbReference type="RefSeq" id="WP_175557355.1">
    <property type="nucleotide sequence ID" value="NZ_FMYF01000003.1"/>
</dbReference>
<dbReference type="Pfam" id="PF07366">
    <property type="entry name" value="SnoaL"/>
    <property type="match status" value="1"/>
</dbReference>
<protein>
    <submittedName>
        <fullName evidence="1">SnoaL-like polyketide cyclase</fullName>
    </submittedName>
</protein>
<gene>
    <name evidence="1" type="ORF">GA0111570_103322</name>
</gene>
<dbReference type="Gene3D" id="3.10.450.50">
    <property type="match status" value="1"/>
</dbReference>
<keyword evidence="2" id="KW-1185">Reference proteome</keyword>
<dbReference type="STRING" id="1577474.GA0111570_103322"/>
<dbReference type="InterPro" id="IPR032710">
    <property type="entry name" value="NTF2-like_dom_sf"/>
</dbReference>
<dbReference type="EMBL" id="FMYF01000003">
    <property type="protein sequence ID" value="SDB81664.1"/>
    <property type="molecule type" value="Genomic_DNA"/>
</dbReference>
<accession>A0A1G6GI89</accession>
<evidence type="ECO:0000313" key="1">
    <source>
        <dbReference type="EMBL" id="SDB81664.1"/>
    </source>
</evidence>
<dbReference type="SUPFAM" id="SSF54427">
    <property type="entry name" value="NTF2-like"/>
    <property type="match status" value="1"/>
</dbReference>
<organism evidence="1 2">
    <name type="scientific">Raineyella antarctica</name>
    <dbReference type="NCBI Taxonomy" id="1577474"/>
    <lineage>
        <taxon>Bacteria</taxon>
        <taxon>Bacillati</taxon>
        <taxon>Actinomycetota</taxon>
        <taxon>Actinomycetes</taxon>
        <taxon>Propionibacteriales</taxon>
        <taxon>Propionibacteriaceae</taxon>
        <taxon>Raineyella</taxon>
    </lineage>
</organism>
<reference evidence="1 2" key="1">
    <citation type="submission" date="2016-06" db="EMBL/GenBank/DDBJ databases">
        <authorList>
            <person name="Olsen C.W."/>
            <person name="Carey S."/>
            <person name="Hinshaw L."/>
            <person name="Karasin A.I."/>
        </authorList>
    </citation>
    <scope>NUCLEOTIDE SEQUENCE [LARGE SCALE GENOMIC DNA]</scope>
    <source>
        <strain evidence="1 2">LZ-22</strain>
    </source>
</reference>
<dbReference type="AlphaFoldDB" id="A0A1G6GI89"/>
<dbReference type="PANTHER" id="PTHR38436:SF1">
    <property type="entry name" value="ESTER CYCLASE"/>
    <property type="match status" value="1"/>
</dbReference>
<proteinExistence type="predicted"/>
<name>A0A1G6GI89_9ACTN</name>
<dbReference type="PANTHER" id="PTHR38436">
    <property type="entry name" value="POLYKETIDE CYCLASE SNOAL-LIKE DOMAIN"/>
    <property type="match status" value="1"/>
</dbReference>
<dbReference type="Proteomes" id="UP000199086">
    <property type="component" value="Unassembled WGS sequence"/>
</dbReference>
<dbReference type="InterPro" id="IPR009959">
    <property type="entry name" value="Cyclase_SnoaL-like"/>
</dbReference>